<dbReference type="EMBL" id="HAEH01021072">
    <property type="protein sequence ID" value="SBS11761.1"/>
    <property type="molecule type" value="Transcribed_RNA"/>
</dbReference>
<reference evidence="1" key="1">
    <citation type="submission" date="2016-05" db="EMBL/GenBank/DDBJ databases">
        <authorList>
            <person name="Lavstsen T."/>
            <person name="Jespersen J.S."/>
        </authorList>
    </citation>
    <scope>NUCLEOTIDE SEQUENCE</scope>
    <source>
        <tissue evidence="1">Brain</tissue>
    </source>
</reference>
<organism evidence="1">
    <name type="scientific">Nothobranchius rachovii</name>
    <name type="common">bluefin notho</name>
    <dbReference type="NCBI Taxonomy" id="451742"/>
    <lineage>
        <taxon>Eukaryota</taxon>
        <taxon>Metazoa</taxon>
        <taxon>Chordata</taxon>
        <taxon>Craniata</taxon>
        <taxon>Vertebrata</taxon>
        <taxon>Euteleostomi</taxon>
        <taxon>Actinopterygii</taxon>
        <taxon>Neopterygii</taxon>
        <taxon>Teleostei</taxon>
        <taxon>Neoteleostei</taxon>
        <taxon>Acanthomorphata</taxon>
        <taxon>Ovalentaria</taxon>
        <taxon>Atherinomorphae</taxon>
        <taxon>Cyprinodontiformes</taxon>
        <taxon>Nothobranchiidae</taxon>
        <taxon>Nothobranchius</taxon>
    </lineage>
</organism>
<gene>
    <name evidence="1" type="primary">ZGC:165409</name>
</gene>
<accession>A0A1A8S0F5</accession>
<proteinExistence type="predicted"/>
<dbReference type="AlphaFoldDB" id="A0A1A8S0F5"/>
<reference evidence="1" key="2">
    <citation type="submission" date="2016-06" db="EMBL/GenBank/DDBJ databases">
        <title>The genome of a short-lived fish provides insights into sex chromosome evolution and the genetic control of aging.</title>
        <authorList>
            <person name="Reichwald K."/>
            <person name="Felder M."/>
            <person name="Petzold A."/>
            <person name="Koch P."/>
            <person name="Groth M."/>
            <person name="Platzer M."/>
        </authorList>
    </citation>
    <scope>NUCLEOTIDE SEQUENCE</scope>
    <source>
        <tissue evidence="1">Brain</tissue>
    </source>
</reference>
<name>A0A1A8S0F5_9TELE</name>
<feature type="non-terminal residue" evidence="1">
    <location>
        <position position="51"/>
    </location>
</feature>
<evidence type="ECO:0000313" key="1">
    <source>
        <dbReference type="EMBL" id="SBS11761.1"/>
    </source>
</evidence>
<protein>
    <submittedName>
        <fullName evidence="1">Zgc:165409</fullName>
    </submittedName>
</protein>
<sequence>MAVWMGNLSAFDSKEQTWEEHCKILDQFFVANRIDDWGQTKSYPYRSLSDV</sequence>